<keyword evidence="2" id="KW-1185">Reference proteome</keyword>
<accession>A0A545U034</accession>
<reference evidence="1 2" key="1">
    <citation type="submission" date="2019-07" db="EMBL/GenBank/DDBJ databases">
        <title>Draft genome for Aliikangiella sp. M105.</title>
        <authorList>
            <person name="Wang G."/>
        </authorList>
    </citation>
    <scope>NUCLEOTIDE SEQUENCE [LARGE SCALE GENOMIC DNA]</scope>
    <source>
        <strain evidence="1 2">M105</strain>
    </source>
</reference>
<gene>
    <name evidence="1" type="ORF">FLL46_23945</name>
</gene>
<dbReference type="Proteomes" id="UP000315439">
    <property type="component" value="Unassembled WGS sequence"/>
</dbReference>
<sequence length="68" mass="7839">MSNTAEKIDIFDKAKAEKEIGELWFDGALTEDQARESAYQTGADFDMCEYWYGKKYHQMEASSHGYNS</sequence>
<proteinExistence type="predicted"/>
<protein>
    <submittedName>
        <fullName evidence="1">Uncharacterized protein</fullName>
    </submittedName>
</protein>
<dbReference type="RefSeq" id="WP_142934478.1">
    <property type="nucleotide sequence ID" value="NZ_ML660171.1"/>
</dbReference>
<evidence type="ECO:0000313" key="1">
    <source>
        <dbReference type="EMBL" id="TQV82824.1"/>
    </source>
</evidence>
<evidence type="ECO:0000313" key="2">
    <source>
        <dbReference type="Proteomes" id="UP000315439"/>
    </source>
</evidence>
<dbReference type="EMBL" id="VIKS01000015">
    <property type="protein sequence ID" value="TQV82824.1"/>
    <property type="molecule type" value="Genomic_DNA"/>
</dbReference>
<comment type="caution">
    <text evidence="1">The sequence shown here is derived from an EMBL/GenBank/DDBJ whole genome shotgun (WGS) entry which is preliminary data.</text>
</comment>
<dbReference type="AlphaFoldDB" id="A0A545U034"/>
<name>A0A545U034_9GAMM</name>
<organism evidence="1 2">
    <name type="scientific">Aliikangiella coralliicola</name>
    <dbReference type="NCBI Taxonomy" id="2592383"/>
    <lineage>
        <taxon>Bacteria</taxon>
        <taxon>Pseudomonadati</taxon>
        <taxon>Pseudomonadota</taxon>
        <taxon>Gammaproteobacteria</taxon>
        <taxon>Oceanospirillales</taxon>
        <taxon>Pleioneaceae</taxon>
        <taxon>Aliikangiella</taxon>
    </lineage>
</organism>